<sequence length="77" mass="7965">MSIYDMPAEGAEVTVMCGGNLGGENESCAAIASIPGTGEAFILRDTKPEGAGRELRFTASEMDALALGWTARRGLTA</sequence>
<evidence type="ECO:0000313" key="1">
    <source>
        <dbReference type="EMBL" id="AXI78481.1"/>
    </source>
</evidence>
<accession>A0A345SXM6</accession>
<name>A0A345SXM6_9ACTN</name>
<dbReference type="KEGG" id="stri:C7M71_014620"/>
<organism evidence="1 2">
    <name type="scientific">Peterkaempfera bronchialis</name>
    <dbReference type="NCBI Taxonomy" id="2126346"/>
    <lineage>
        <taxon>Bacteria</taxon>
        <taxon>Bacillati</taxon>
        <taxon>Actinomycetota</taxon>
        <taxon>Actinomycetes</taxon>
        <taxon>Kitasatosporales</taxon>
        <taxon>Streptomycetaceae</taxon>
        <taxon>Peterkaempfera</taxon>
    </lineage>
</organism>
<dbReference type="AlphaFoldDB" id="A0A345SXM6"/>
<proteinExistence type="predicted"/>
<keyword evidence="2" id="KW-1185">Reference proteome</keyword>
<dbReference type="Proteomes" id="UP000249340">
    <property type="component" value="Chromosome"/>
</dbReference>
<evidence type="ECO:0000313" key="2">
    <source>
        <dbReference type="Proteomes" id="UP000249340"/>
    </source>
</evidence>
<dbReference type="EMBL" id="CP031264">
    <property type="protein sequence ID" value="AXI78481.1"/>
    <property type="molecule type" value="Genomic_DNA"/>
</dbReference>
<reference evidence="2" key="1">
    <citation type="submission" date="2018-07" db="EMBL/GenBank/DDBJ databases">
        <title>Streptacidiphilus bronchialis DSM 106435 chromosome.</title>
        <authorList>
            <person name="Batra D."/>
            <person name="Gulvik C.A."/>
        </authorList>
    </citation>
    <scope>NUCLEOTIDE SEQUENCE [LARGE SCALE GENOMIC DNA]</scope>
    <source>
        <strain evidence="2">DSM 106435</strain>
    </source>
</reference>
<dbReference type="RefSeq" id="WP_111490082.1">
    <property type="nucleotide sequence ID" value="NZ_CP031264.1"/>
</dbReference>
<protein>
    <submittedName>
        <fullName evidence="1">DUF397 domain-containing protein</fullName>
    </submittedName>
</protein>
<dbReference type="OrthoDB" id="3388456at2"/>
<gene>
    <name evidence="1" type="ORF">C7M71_014620</name>
</gene>